<dbReference type="Proteomes" id="UP000271974">
    <property type="component" value="Unassembled WGS sequence"/>
</dbReference>
<keyword evidence="2" id="KW-1185">Reference proteome</keyword>
<sequence>MTDAAKKAGFFYDFVGDNVTILRLQCHAGPASPNDFVMTINIFNATSTTQKTSMAWISRGRQPEILDSAAQGRLFVAGKLSNDNYDPGRLEILIFEYASHRDQTFGCNVAKSNQGQTGEVSWIVAVNKT</sequence>
<evidence type="ECO:0000313" key="1">
    <source>
        <dbReference type="EMBL" id="RUS81583.1"/>
    </source>
</evidence>
<gene>
    <name evidence="1" type="ORF">EGW08_010657</name>
</gene>
<accession>A0A3S1A381</accession>
<feature type="non-terminal residue" evidence="1">
    <location>
        <position position="129"/>
    </location>
</feature>
<protein>
    <submittedName>
        <fullName evidence="1">Uncharacterized protein</fullName>
    </submittedName>
</protein>
<organism evidence="1 2">
    <name type="scientific">Elysia chlorotica</name>
    <name type="common">Eastern emerald elysia</name>
    <name type="synonym">Sea slug</name>
    <dbReference type="NCBI Taxonomy" id="188477"/>
    <lineage>
        <taxon>Eukaryota</taxon>
        <taxon>Metazoa</taxon>
        <taxon>Spiralia</taxon>
        <taxon>Lophotrochozoa</taxon>
        <taxon>Mollusca</taxon>
        <taxon>Gastropoda</taxon>
        <taxon>Heterobranchia</taxon>
        <taxon>Euthyneura</taxon>
        <taxon>Panpulmonata</taxon>
        <taxon>Sacoglossa</taxon>
        <taxon>Placobranchoidea</taxon>
        <taxon>Plakobranchidae</taxon>
        <taxon>Elysia</taxon>
    </lineage>
</organism>
<dbReference type="OrthoDB" id="6137382at2759"/>
<comment type="caution">
    <text evidence="1">The sequence shown here is derived from an EMBL/GenBank/DDBJ whole genome shotgun (WGS) entry which is preliminary data.</text>
</comment>
<name>A0A3S1A381_ELYCH</name>
<reference evidence="1 2" key="1">
    <citation type="submission" date="2019-01" db="EMBL/GenBank/DDBJ databases">
        <title>A draft genome assembly of the solar-powered sea slug Elysia chlorotica.</title>
        <authorList>
            <person name="Cai H."/>
            <person name="Li Q."/>
            <person name="Fang X."/>
            <person name="Li J."/>
            <person name="Curtis N.E."/>
            <person name="Altenburger A."/>
            <person name="Shibata T."/>
            <person name="Feng M."/>
            <person name="Maeda T."/>
            <person name="Schwartz J.A."/>
            <person name="Shigenobu S."/>
            <person name="Lundholm N."/>
            <person name="Nishiyama T."/>
            <person name="Yang H."/>
            <person name="Hasebe M."/>
            <person name="Li S."/>
            <person name="Pierce S.K."/>
            <person name="Wang J."/>
        </authorList>
    </citation>
    <scope>NUCLEOTIDE SEQUENCE [LARGE SCALE GENOMIC DNA]</scope>
    <source>
        <strain evidence="1">EC2010</strain>
        <tissue evidence="1">Whole organism of an adult</tissue>
    </source>
</reference>
<dbReference type="AlphaFoldDB" id="A0A3S1A381"/>
<dbReference type="EMBL" id="RQTK01000329">
    <property type="protein sequence ID" value="RUS81583.1"/>
    <property type="molecule type" value="Genomic_DNA"/>
</dbReference>
<evidence type="ECO:0000313" key="2">
    <source>
        <dbReference type="Proteomes" id="UP000271974"/>
    </source>
</evidence>
<proteinExistence type="predicted"/>